<reference evidence="2 3" key="1">
    <citation type="submission" date="2016-11" db="EMBL/GenBank/DDBJ databases">
        <authorList>
            <person name="Jaros S."/>
            <person name="Januszkiewicz K."/>
            <person name="Wedrychowicz H."/>
        </authorList>
    </citation>
    <scope>NUCLEOTIDE SEQUENCE [LARGE SCALE GENOMIC DNA]</scope>
    <source>
        <strain evidence="2 3">DSM 21120</strain>
    </source>
</reference>
<dbReference type="OrthoDB" id="7314861at2"/>
<dbReference type="RefSeq" id="WP_073183313.1">
    <property type="nucleotide sequence ID" value="NZ_FQXI01000001.1"/>
</dbReference>
<dbReference type="GO" id="GO:0008236">
    <property type="term" value="F:serine-type peptidase activity"/>
    <property type="evidence" value="ECO:0007669"/>
    <property type="project" value="InterPro"/>
</dbReference>
<dbReference type="Proteomes" id="UP000184032">
    <property type="component" value="Unassembled WGS sequence"/>
</dbReference>
<evidence type="ECO:0000313" key="3">
    <source>
        <dbReference type="Proteomes" id="UP000184032"/>
    </source>
</evidence>
<dbReference type="Pfam" id="PF03572">
    <property type="entry name" value="Peptidase_S41"/>
    <property type="match status" value="1"/>
</dbReference>
<organism evidence="2 3">
    <name type="scientific">Anaerosphaera aminiphila DSM 21120</name>
    <dbReference type="NCBI Taxonomy" id="1120995"/>
    <lineage>
        <taxon>Bacteria</taxon>
        <taxon>Bacillati</taxon>
        <taxon>Bacillota</taxon>
        <taxon>Tissierellia</taxon>
        <taxon>Tissierellales</taxon>
        <taxon>Peptoniphilaceae</taxon>
        <taxon>Anaerosphaera</taxon>
    </lineage>
</organism>
<dbReference type="GO" id="GO:0007165">
    <property type="term" value="P:signal transduction"/>
    <property type="evidence" value="ECO:0007669"/>
    <property type="project" value="TreeGrafter"/>
</dbReference>
<dbReference type="SUPFAM" id="SSF52096">
    <property type="entry name" value="ClpP/crotonase"/>
    <property type="match status" value="1"/>
</dbReference>
<evidence type="ECO:0000259" key="1">
    <source>
        <dbReference type="SMART" id="SM00245"/>
    </source>
</evidence>
<dbReference type="PANTHER" id="PTHR32060">
    <property type="entry name" value="TAIL-SPECIFIC PROTEASE"/>
    <property type="match status" value="1"/>
</dbReference>
<gene>
    <name evidence="2" type="ORF">SAMN02745245_00460</name>
</gene>
<feature type="domain" description="Tail specific protease" evidence="1">
    <location>
        <begin position="93"/>
        <end position="303"/>
    </location>
</feature>
<name>A0A1M5PUP5_9FIRM</name>
<protein>
    <submittedName>
        <fullName evidence="2">Peptidase family S41</fullName>
    </submittedName>
</protein>
<evidence type="ECO:0000313" key="2">
    <source>
        <dbReference type="EMBL" id="SHH04993.1"/>
    </source>
</evidence>
<keyword evidence="3" id="KW-1185">Reference proteome</keyword>
<dbReference type="EMBL" id="FQXI01000001">
    <property type="protein sequence ID" value="SHH04993.1"/>
    <property type="molecule type" value="Genomic_DNA"/>
</dbReference>
<dbReference type="GO" id="GO:0006508">
    <property type="term" value="P:proteolysis"/>
    <property type="evidence" value="ECO:0007669"/>
    <property type="project" value="InterPro"/>
</dbReference>
<dbReference type="PANTHER" id="PTHR32060:SF30">
    <property type="entry name" value="CARBOXY-TERMINAL PROCESSING PROTEASE CTPA"/>
    <property type="match status" value="1"/>
</dbReference>
<dbReference type="AlphaFoldDB" id="A0A1M5PUP5"/>
<dbReference type="GO" id="GO:0004175">
    <property type="term" value="F:endopeptidase activity"/>
    <property type="evidence" value="ECO:0007669"/>
    <property type="project" value="TreeGrafter"/>
</dbReference>
<accession>A0A1M5PUP5</accession>
<dbReference type="Gene3D" id="3.90.226.10">
    <property type="entry name" value="2-enoyl-CoA Hydratase, Chain A, domain 1"/>
    <property type="match status" value="1"/>
</dbReference>
<dbReference type="InterPro" id="IPR029045">
    <property type="entry name" value="ClpP/crotonase-like_dom_sf"/>
</dbReference>
<dbReference type="GO" id="GO:0030288">
    <property type="term" value="C:outer membrane-bounded periplasmic space"/>
    <property type="evidence" value="ECO:0007669"/>
    <property type="project" value="TreeGrafter"/>
</dbReference>
<dbReference type="InterPro" id="IPR005151">
    <property type="entry name" value="Tail-specific_protease"/>
</dbReference>
<dbReference type="STRING" id="1120995.SAMN02745245_00460"/>
<sequence length="319" mass="34779">MRSIYLRKGIILTLLLAMVLGMTSIVYAEKQETKISAEEYGKKAINIMNKNGLYSNTKEWETAKEKALEDLKHTKTYEDTYPILEKAIKVAGGKHSSVSIKPTVDTSKEKTEKEYPKSSYKNNILTLKMPSYMGTSEEGQKYADTLANAIITSKNLKGVIVDLSENGGGDMGPMLAGLASLLPDGDLMYFETNKITSPVKLVNGHIVGGGTPTRAKVGHIKVSVPVAIITGEKTASSAEATLVSFMGLDYVKTFGKPTAGYATGNVVMPLSNEAKLILTTSRDKARTGDVFDENPIKPDVVTEKPYEEAVKWIEEQIKN</sequence>
<proteinExistence type="predicted"/>
<dbReference type="SMART" id="SM00245">
    <property type="entry name" value="TSPc"/>
    <property type="match status" value="1"/>
</dbReference>